<keyword evidence="21" id="KW-1185">Reference proteome</keyword>
<feature type="compositionally biased region" description="Polar residues" evidence="19">
    <location>
        <begin position="537"/>
        <end position="553"/>
    </location>
</feature>
<feature type="compositionally biased region" description="Low complexity" evidence="19">
    <location>
        <begin position="738"/>
        <end position="748"/>
    </location>
</feature>
<dbReference type="Proteomes" id="UP000504632">
    <property type="component" value="Chromosome 2"/>
</dbReference>
<feature type="compositionally biased region" description="Basic and acidic residues" evidence="19">
    <location>
        <begin position="1125"/>
        <end position="1134"/>
    </location>
</feature>
<evidence type="ECO:0000256" key="10">
    <source>
        <dbReference type="ARBA" id="ARBA00022843"/>
    </source>
</evidence>
<dbReference type="GO" id="GO:0000776">
    <property type="term" value="C:kinetochore"/>
    <property type="evidence" value="ECO:0007669"/>
    <property type="project" value="UniProtKB-KW"/>
</dbReference>
<evidence type="ECO:0000256" key="6">
    <source>
        <dbReference type="ARBA" id="ARBA00022553"/>
    </source>
</evidence>
<dbReference type="GO" id="GO:0042393">
    <property type="term" value="F:histone binding"/>
    <property type="evidence" value="ECO:0007669"/>
    <property type="project" value="TreeGrafter"/>
</dbReference>
<feature type="domain" description="BRCT" evidence="20">
    <location>
        <begin position="1738"/>
        <end position="1854"/>
    </location>
</feature>
<evidence type="ECO:0000256" key="7">
    <source>
        <dbReference type="ARBA" id="ARBA00022737"/>
    </source>
</evidence>
<feature type="compositionally biased region" description="Low complexity" evidence="19">
    <location>
        <begin position="190"/>
        <end position="203"/>
    </location>
</feature>
<evidence type="ECO:0000256" key="12">
    <source>
        <dbReference type="ARBA" id="ARBA00023125"/>
    </source>
</evidence>
<feature type="compositionally biased region" description="Polar residues" evidence="19">
    <location>
        <begin position="642"/>
        <end position="698"/>
    </location>
</feature>
<evidence type="ECO:0000256" key="13">
    <source>
        <dbReference type="ARBA" id="ARBA00023159"/>
    </source>
</evidence>
<keyword evidence="5" id="KW-1017">Isopeptide bond</keyword>
<feature type="region of interest" description="Disordered" evidence="19">
    <location>
        <begin position="139"/>
        <end position="255"/>
    </location>
</feature>
<evidence type="ECO:0000256" key="16">
    <source>
        <dbReference type="ARBA" id="ARBA00023242"/>
    </source>
</evidence>
<keyword evidence="3" id="KW-0158">Chromosome</keyword>
<feature type="region of interest" description="Disordered" evidence="19">
    <location>
        <begin position="1083"/>
        <end position="1302"/>
    </location>
</feature>
<dbReference type="Pfam" id="PF09038">
    <property type="entry name" value="53-BP1_Tudor"/>
    <property type="match status" value="1"/>
</dbReference>
<evidence type="ECO:0000313" key="21">
    <source>
        <dbReference type="Proteomes" id="UP000504632"/>
    </source>
</evidence>
<dbReference type="InterPro" id="IPR047252">
    <property type="entry name" value="TP53BP1-like"/>
</dbReference>
<evidence type="ECO:0000256" key="1">
    <source>
        <dbReference type="ARBA" id="ARBA00004123"/>
    </source>
</evidence>
<dbReference type="CTD" id="7158"/>
<keyword evidence="11" id="KW-0805">Transcription regulation</keyword>
<sequence>MDPGGSDLELSLPQTENPCLIVEDSQPDSVALEDDPDSSYRALLARRLSNLQPTAQSPVLELISSPVKSRSSDNNSQRERRQDIDTVQTDNFSSAALEHSQVLEVCSVRKSRVEASMESGVHSTTQCAQSEDGLSQFGLLALSQSQTQEEIEATPSEMDSCDQPKPRTVESKSPPLASEGHDSKSRRSEVSSSSPSRPGSSREMSIHSILHSQASDEHELMSSQDDLFDGENDSPRVDSTVCEAENPPTCTPANSLRLLHFSGQKTLVQESLSQQSVEFVAATQDRLSQTPFIVPSSPTGQDDEQGFDAAVDSPMDTSCTPEDQSHKREDEPMDMDPTPKSQPTTSTRVSQDSPGLALEKNPSLPSQPEFSHDVFMPTQSQDAGSNSVGPETIKRNTSDTEKPSAVLQAGSPKQTAPVEKHKTVSATTTQPSEPAESFQLELSVSSEKSVFTEKTQTFMVEEDSQATQIESEGPMSVDGSDAVHSQKTGKNRLHPEPTTNSSKVSQVPNLNTSASEKEEFDCSLMELSEKQCSGSLNIQTTNVSEKNKSQVSHQDVRHTSKPPSSQPATKSTGIASTYNPASLPSQSLSQSVIPVALESTGQIGKGQSQSQPLPQSPSQQKYSQTASPSRSQTTSHHRSEIASPSHSQTTSQRRSETASPSHSQTTSPRRSETASPSHSQTTSPRRSEIASPSRSQTTSHHRSETASPSHSQTTSQRRSETASPSHSQTTSQRRSEIASPSRSQTTSQRRSETASPSHSQTTSPRRSEIASPSHSQTTSPRRSETASPSRSQTTSPRRSEIASLSRSQTTSQCHGQTASPTRSQTGSNRQSQTGSQHQSEAASLSQRQTASQRQSQIADGCSSEKEKEEEEEEKMIEGETLSITGTEGSRLCLALSESQRVSPEPMEEGETSQPYPSGVEDRREESFSVIMLDESERVSQQTAEAQHLPQGPGKMSQGDDPEQSSDSQRATLSRPDSQRTINNASKSLSESSGEIPFHFTLPKEGELIGPAVSATPPMINQLKKTPRHSTPIEMASFSERSEGDVTTETMMADSEISVEESREELAAGADGKLSLRMKLVTPVEEVSSGSEHFSLQKPPLSDEESSVSKVTTVSKAVTSSSVFSRVREAHRQVQMEEIQPSANPLRGVLSQQRDSEDDLTHQSQTHQTASNTDNAGAASQSEVSPTSQTDTVGTANRPRASVPSPLIHTNGTALECPSTPPAAGQTEREQREPSASEQTPVRQKAVSQQTSFDLPTATSPPSGRAASQQISFDVLGAQQTTNRGDPDTPSRPPGPSLRRHIRTIQETRTTVTRIITDVYYENGQEVSRTVTEESEEPAVDCRVLDSDISPSRSGTPMTSGDLADISSLSSKGSHHNHSSSSGGLGPVRAPEFIVPLSRGARTASPGRGGRVQQRSQFVGVSSKGTVVTPVSPRGRARRGRPPSRSTPPRGGRSGQGERSRGQPISSSEEENFTRVCPRVPVSPGRRSATSRSDSLNTSPDSSAGASSFVGLRVVAKWSSNGYFYSGSITCDLGESRFRLLFDDGYECEVPGRDILLCDPIPVDTEVTALNEDEYFTTGIVKGHKTEGRELLYCVEKDGQSKWYGRRAVILSVEQGNRLREQFGLAPYEPTTPHTMASDISLDNLVEGKRRRRGNTAGSVTPNRNSSSSPRTPGPSGKRKLISPAEDQQTPAKRAHKTGRNKTGLFVSVEQAKCNTSGSGTDLPSDPSSVVATHGPMPDSATLFMGFAFLLTASSETDRESNVLNSDGEEEYVQTAPYNKRYTESQLETGGGFILQEFNEEQCKAAYQSLLIADQYCRSRKYLLCLAGGVPCVSHIWVRDCCQEKKLLNYRNYLLPAGVGPGGHIVEWHPRATPFKALRVLLVLDESVDLWTELLRMGGTATVKQHRLNKDSSDIPADKFDVLVTVSACPAELLQRVRPLQVPVVSLEWLIQSVISGERQNYGSKPEYRHDYSP</sequence>
<dbReference type="InterPro" id="IPR036420">
    <property type="entry name" value="BRCT_dom_sf"/>
</dbReference>
<feature type="region of interest" description="Disordered" evidence="19">
    <location>
        <begin position="461"/>
        <end position="520"/>
    </location>
</feature>
<keyword evidence="10" id="KW-0832">Ubl conjugation</keyword>
<feature type="compositionally biased region" description="Polar residues" evidence="19">
    <location>
        <begin position="497"/>
        <end position="514"/>
    </location>
</feature>
<keyword evidence="17" id="KW-0137">Centromere</keyword>
<dbReference type="InterPro" id="IPR014722">
    <property type="entry name" value="Rib_uL2_dom2"/>
</dbReference>
<keyword evidence="14" id="KW-0804">Transcription</keyword>
<evidence type="ECO:0000256" key="8">
    <source>
        <dbReference type="ARBA" id="ARBA00022763"/>
    </source>
</evidence>
<feature type="compositionally biased region" description="Polar residues" evidence="19">
    <location>
        <begin position="756"/>
        <end position="780"/>
    </location>
</feature>
<dbReference type="FunFam" id="3.40.50.10190:FF:000005">
    <property type="entry name" value="Tumor suppressor p53-binding protein 1"/>
    <property type="match status" value="1"/>
</dbReference>
<feature type="region of interest" description="Disordered" evidence="19">
    <location>
        <begin position="537"/>
        <end position="1045"/>
    </location>
</feature>
<feature type="compositionally biased region" description="Polar residues" evidence="19">
    <location>
        <begin position="1412"/>
        <end position="1425"/>
    </location>
</feature>
<feature type="compositionally biased region" description="Low complexity" evidence="19">
    <location>
        <begin position="841"/>
        <end position="858"/>
    </location>
</feature>
<protein>
    <recommendedName>
        <fullName evidence="18">TP53-binding protein 1</fullName>
    </recommendedName>
</protein>
<accession>A0A6J2X0H2</accession>
<feature type="compositionally biased region" description="Polar residues" evidence="19">
    <location>
        <begin position="85"/>
        <end position="94"/>
    </location>
</feature>
<dbReference type="Pfam" id="PF18428">
    <property type="entry name" value="BRCT_3"/>
    <property type="match status" value="1"/>
</dbReference>
<dbReference type="FunFam" id="2.30.30.30:FF:000019">
    <property type="entry name" value="Tumor suppressor p53-binding protein 1"/>
    <property type="match status" value="1"/>
</dbReference>
<evidence type="ECO:0000259" key="20">
    <source>
        <dbReference type="PROSITE" id="PS50172"/>
    </source>
</evidence>
<dbReference type="InterPro" id="IPR001357">
    <property type="entry name" value="BRCT_dom"/>
</dbReference>
<feature type="compositionally biased region" description="Polar residues" evidence="19">
    <location>
        <begin position="561"/>
        <end position="580"/>
    </location>
</feature>
<dbReference type="GO" id="GO:0003677">
    <property type="term" value="F:DNA binding"/>
    <property type="evidence" value="ECO:0007669"/>
    <property type="project" value="UniProtKB-KW"/>
</dbReference>
<feature type="compositionally biased region" description="Polar residues" evidence="19">
    <location>
        <begin position="1487"/>
        <end position="1505"/>
    </location>
</feature>
<dbReference type="OrthoDB" id="129353at2759"/>
<feature type="domain" description="BRCT" evidence="20">
    <location>
        <begin position="1869"/>
        <end position="1957"/>
    </location>
</feature>
<keyword evidence="15" id="KW-0234">DNA repair</keyword>
<dbReference type="GO" id="GO:0016604">
    <property type="term" value="C:nuclear body"/>
    <property type="evidence" value="ECO:0007669"/>
    <property type="project" value="UniProtKB-ARBA"/>
</dbReference>
<dbReference type="SUPFAM" id="SSF69349">
    <property type="entry name" value="Phage fibre proteins"/>
    <property type="match status" value="1"/>
</dbReference>
<dbReference type="PANTHER" id="PTHR15321:SF3">
    <property type="entry name" value="TP53-BINDING PROTEIN 1"/>
    <property type="match status" value="1"/>
</dbReference>
<feature type="compositionally biased region" description="Polar residues" evidence="19">
    <location>
        <begin position="1348"/>
        <end position="1358"/>
    </location>
</feature>
<feature type="region of interest" description="Disordered" evidence="19">
    <location>
        <begin position="55"/>
        <end position="95"/>
    </location>
</feature>
<reference evidence="22" key="1">
    <citation type="submission" date="2025-08" db="UniProtKB">
        <authorList>
            <consortium name="RefSeq"/>
        </authorList>
    </citation>
    <scope>IDENTIFICATION</scope>
</reference>
<feature type="compositionally biased region" description="Basic and acidic residues" evidence="19">
    <location>
        <begin position="179"/>
        <end position="189"/>
    </location>
</feature>
<dbReference type="SUPFAM" id="SSF63748">
    <property type="entry name" value="Tudor/PWWP/MBT"/>
    <property type="match status" value="2"/>
</dbReference>
<evidence type="ECO:0000256" key="19">
    <source>
        <dbReference type="SAM" id="MobiDB-lite"/>
    </source>
</evidence>
<dbReference type="InParanoid" id="A0A6J2X0H2"/>
<feature type="compositionally biased region" description="Polar residues" evidence="19">
    <location>
        <begin position="705"/>
        <end position="732"/>
    </location>
</feature>
<keyword evidence="13" id="KW-0010">Activator</keyword>
<dbReference type="GO" id="GO:0045944">
    <property type="term" value="P:positive regulation of transcription by RNA polymerase II"/>
    <property type="evidence" value="ECO:0007669"/>
    <property type="project" value="TreeGrafter"/>
</dbReference>
<dbReference type="GO" id="GO:0035861">
    <property type="term" value="C:site of double-strand break"/>
    <property type="evidence" value="ECO:0007669"/>
    <property type="project" value="UniProtKB-ARBA"/>
</dbReference>
<feature type="compositionally biased region" description="Polar residues" evidence="19">
    <location>
        <begin position="339"/>
        <end position="353"/>
    </location>
</feature>
<dbReference type="PANTHER" id="PTHR15321">
    <property type="entry name" value="TUMOR SUPPRESSOR P53-BINDING PROTEIN 1"/>
    <property type="match status" value="1"/>
</dbReference>
<comment type="subcellular location">
    <subcellularLocation>
        <location evidence="2">Chromosome</location>
        <location evidence="2">Centromere</location>
        <location evidence="2">Kinetochore</location>
    </subcellularLocation>
    <subcellularLocation>
        <location evidence="1">Nucleus</location>
    </subcellularLocation>
</comment>
<dbReference type="GO" id="GO:0045830">
    <property type="term" value="P:positive regulation of isotype switching"/>
    <property type="evidence" value="ECO:0007669"/>
    <property type="project" value="UniProtKB-ARBA"/>
</dbReference>
<feature type="region of interest" description="Disordered" evidence="19">
    <location>
        <begin position="1626"/>
        <end position="1645"/>
    </location>
</feature>
<dbReference type="Gene3D" id="2.30.30.30">
    <property type="match status" value="1"/>
</dbReference>
<keyword evidence="6" id="KW-0597">Phosphoprotein</keyword>
<dbReference type="GO" id="GO:2000042">
    <property type="term" value="P:negative regulation of double-strand break repair via homologous recombination"/>
    <property type="evidence" value="ECO:0007669"/>
    <property type="project" value="UniProtKB-ARBA"/>
</dbReference>
<feature type="compositionally biased region" description="Polar residues" evidence="19">
    <location>
        <begin position="1161"/>
        <end position="1194"/>
    </location>
</feature>
<evidence type="ECO:0000256" key="2">
    <source>
        <dbReference type="ARBA" id="ARBA00004629"/>
    </source>
</evidence>
<feature type="compositionally biased region" description="Low complexity" evidence="19">
    <location>
        <begin position="582"/>
        <end position="595"/>
    </location>
</feature>
<feature type="region of interest" description="Disordered" evidence="19">
    <location>
        <begin position="1651"/>
        <end position="1704"/>
    </location>
</feature>
<evidence type="ECO:0000256" key="5">
    <source>
        <dbReference type="ARBA" id="ARBA00022499"/>
    </source>
</evidence>
<dbReference type="FunFam" id="3.40.50.10190:FF:000003">
    <property type="entry name" value="Tumor suppressor p53-binding protein 1"/>
    <property type="match status" value="1"/>
</dbReference>
<feature type="region of interest" description="Disordered" evidence="19">
    <location>
        <begin position="1344"/>
        <end position="1505"/>
    </location>
</feature>
<dbReference type="CDD" id="cd20383">
    <property type="entry name" value="Tudor_53BP1"/>
    <property type="match status" value="1"/>
</dbReference>
<evidence type="ECO:0000256" key="3">
    <source>
        <dbReference type="ARBA" id="ARBA00022454"/>
    </source>
</evidence>
<feature type="compositionally biased region" description="Polar residues" evidence="19">
    <location>
        <begin position="625"/>
        <end position="634"/>
    </location>
</feature>
<keyword evidence="12" id="KW-0238">DNA-binding</keyword>
<feature type="compositionally biased region" description="Basic and acidic residues" evidence="19">
    <location>
        <begin position="392"/>
        <end position="402"/>
    </location>
</feature>
<feature type="compositionally biased region" description="Low complexity" evidence="19">
    <location>
        <begin position="787"/>
        <end position="796"/>
    </location>
</feature>
<dbReference type="GO" id="GO:0006303">
    <property type="term" value="P:double-strand break repair via nonhomologous end joining"/>
    <property type="evidence" value="ECO:0007669"/>
    <property type="project" value="UniProtKB-ARBA"/>
</dbReference>
<feature type="compositionally biased region" description="Polar residues" evidence="19">
    <location>
        <begin position="802"/>
        <end position="840"/>
    </location>
</feature>
<name>A0A6J2X0H2_CHACN</name>
<keyword evidence="16" id="KW-0539">Nucleus</keyword>
<feature type="compositionally biased region" description="Polar residues" evidence="19">
    <location>
        <begin position="964"/>
        <end position="992"/>
    </location>
</feature>
<evidence type="ECO:0000256" key="15">
    <source>
        <dbReference type="ARBA" id="ARBA00023204"/>
    </source>
</evidence>
<dbReference type="CDD" id="cd17724">
    <property type="entry name" value="BRCT_p53bp1_rpt2"/>
    <property type="match status" value="1"/>
</dbReference>
<organism evidence="21 22">
    <name type="scientific">Chanos chanos</name>
    <name type="common">Milkfish</name>
    <name type="synonym">Mugil chanos</name>
    <dbReference type="NCBI Taxonomy" id="29144"/>
    <lineage>
        <taxon>Eukaryota</taxon>
        <taxon>Metazoa</taxon>
        <taxon>Chordata</taxon>
        <taxon>Craniata</taxon>
        <taxon>Vertebrata</taxon>
        <taxon>Euteleostomi</taxon>
        <taxon>Actinopterygii</taxon>
        <taxon>Neopterygii</taxon>
        <taxon>Teleostei</taxon>
        <taxon>Ostariophysi</taxon>
        <taxon>Gonorynchiformes</taxon>
        <taxon>Chanidae</taxon>
        <taxon>Chanos</taxon>
    </lineage>
</organism>
<evidence type="ECO:0000256" key="11">
    <source>
        <dbReference type="ARBA" id="ARBA00023015"/>
    </source>
</evidence>
<feature type="compositionally biased region" description="Polar residues" evidence="19">
    <location>
        <begin position="1235"/>
        <end position="1283"/>
    </location>
</feature>
<evidence type="ECO:0000256" key="9">
    <source>
        <dbReference type="ARBA" id="ARBA00022838"/>
    </source>
</evidence>
<evidence type="ECO:0000256" key="14">
    <source>
        <dbReference type="ARBA" id="ARBA00023163"/>
    </source>
</evidence>
<keyword evidence="9" id="KW-0995">Kinetochore</keyword>
<dbReference type="InterPro" id="IPR015125">
    <property type="entry name" value="53-BP1_Tudor"/>
</dbReference>
<dbReference type="InterPro" id="IPR047250">
    <property type="entry name" value="BRCT_p53bp1-like_rpt2"/>
</dbReference>
<dbReference type="SUPFAM" id="SSF52113">
    <property type="entry name" value="BRCT domain"/>
    <property type="match status" value="2"/>
</dbReference>
<feature type="compositionally biased region" description="Polar residues" evidence="19">
    <location>
        <begin position="289"/>
        <end position="300"/>
    </location>
</feature>
<dbReference type="RefSeq" id="XP_030650034.1">
    <property type="nucleotide sequence ID" value="XM_030794174.1"/>
</dbReference>
<dbReference type="GeneID" id="115830126"/>
<gene>
    <name evidence="22" type="primary">tp53bp1</name>
</gene>
<evidence type="ECO:0000256" key="17">
    <source>
        <dbReference type="ARBA" id="ARBA00023328"/>
    </source>
</evidence>
<keyword evidence="8" id="KW-0227">DNA damage</keyword>
<keyword evidence="7" id="KW-0677">Repeat</keyword>
<dbReference type="GO" id="GO:0140005">
    <property type="term" value="F:histone H4K20me2 reader activity"/>
    <property type="evidence" value="ECO:0007669"/>
    <property type="project" value="UniProtKB-ARBA"/>
</dbReference>
<evidence type="ECO:0000256" key="18">
    <source>
        <dbReference type="ARBA" id="ARBA00073180"/>
    </source>
</evidence>
<dbReference type="GO" id="GO:0000077">
    <property type="term" value="P:DNA damage checkpoint signaling"/>
    <property type="evidence" value="ECO:0007669"/>
    <property type="project" value="TreeGrafter"/>
</dbReference>
<dbReference type="Gene3D" id="3.40.50.10190">
    <property type="entry name" value="BRCT domain"/>
    <property type="match status" value="2"/>
</dbReference>
<evidence type="ECO:0000256" key="4">
    <source>
        <dbReference type="ARBA" id="ARBA00022481"/>
    </source>
</evidence>
<proteinExistence type="predicted"/>
<dbReference type="PROSITE" id="PS50172">
    <property type="entry name" value="BRCT"/>
    <property type="match status" value="2"/>
</dbReference>
<feature type="compositionally biased region" description="Polar residues" evidence="19">
    <location>
        <begin position="66"/>
        <end position="75"/>
    </location>
</feature>
<evidence type="ECO:0000313" key="22">
    <source>
        <dbReference type="RefSeq" id="XP_030650034.1"/>
    </source>
</evidence>
<dbReference type="Gene3D" id="2.30.30.140">
    <property type="match status" value="1"/>
</dbReference>
<keyword evidence="4" id="KW-0488">Methylation</keyword>
<dbReference type="FunFam" id="2.30.30.140:FF:000021">
    <property type="entry name" value="Tumor suppressor p53-binding protein 1"/>
    <property type="match status" value="1"/>
</dbReference>
<feature type="compositionally biased region" description="Low complexity" evidence="19">
    <location>
        <begin position="1107"/>
        <end position="1124"/>
    </location>
</feature>
<feature type="compositionally biased region" description="Low complexity" evidence="19">
    <location>
        <begin position="607"/>
        <end position="624"/>
    </location>
</feature>
<dbReference type="CDD" id="cd17745">
    <property type="entry name" value="BRCT_p53bp1_rpt1"/>
    <property type="match status" value="1"/>
</dbReference>
<feature type="compositionally biased region" description="Polar residues" evidence="19">
    <location>
        <begin position="377"/>
        <end position="389"/>
    </location>
</feature>
<dbReference type="InterPro" id="IPR047249">
    <property type="entry name" value="BRCT_p53bp1-like_rpt1"/>
</dbReference>
<feature type="region of interest" description="Disordered" evidence="19">
    <location>
        <begin position="289"/>
        <end position="446"/>
    </location>
</feature>
<feature type="compositionally biased region" description="Low complexity" evidence="19">
    <location>
        <begin position="1660"/>
        <end position="1675"/>
    </location>
</feature>